<keyword evidence="1" id="KW-0812">Transmembrane</keyword>
<gene>
    <name evidence="3" type="ORF">NCTC8105_03462</name>
</gene>
<feature type="domain" description="Acyltransferase 3" evidence="2">
    <location>
        <begin position="5"/>
        <end position="351"/>
    </location>
</feature>
<protein>
    <submittedName>
        <fullName evidence="3">Acyltransferase family</fullName>
    </submittedName>
</protein>
<dbReference type="AlphaFoldDB" id="A0A377PMH2"/>
<feature type="transmembrane region" description="Helical" evidence="1">
    <location>
        <begin position="340"/>
        <end position="361"/>
    </location>
</feature>
<dbReference type="EMBL" id="UGHP01000001">
    <property type="protein sequence ID" value="STQ81282.1"/>
    <property type="molecule type" value="Genomic_DNA"/>
</dbReference>
<keyword evidence="1" id="KW-0472">Membrane</keyword>
<dbReference type="GO" id="GO:0016747">
    <property type="term" value="F:acyltransferase activity, transferring groups other than amino-acyl groups"/>
    <property type="evidence" value="ECO:0007669"/>
    <property type="project" value="InterPro"/>
</dbReference>
<keyword evidence="3" id="KW-0808">Transferase</keyword>
<evidence type="ECO:0000256" key="1">
    <source>
        <dbReference type="SAM" id="Phobius"/>
    </source>
</evidence>
<feature type="transmembrane region" description="Helical" evidence="1">
    <location>
        <begin position="189"/>
        <end position="221"/>
    </location>
</feature>
<dbReference type="RefSeq" id="WP_043494578.1">
    <property type="nucleotide sequence ID" value="NZ_CALJTU010000061.1"/>
</dbReference>
<evidence type="ECO:0000313" key="4">
    <source>
        <dbReference type="Proteomes" id="UP000254821"/>
    </source>
</evidence>
<proteinExistence type="predicted"/>
<name>A0A377PMH2_HAFAL</name>
<feature type="transmembrane region" description="Helical" evidence="1">
    <location>
        <begin position="165"/>
        <end position="183"/>
    </location>
</feature>
<dbReference type="Pfam" id="PF01757">
    <property type="entry name" value="Acyl_transf_3"/>
    <property type="match status" value="1"/>
</dbReference>
<dbReference type="InterPro" id="IPR002656">
    <property type="entry name" value="Acyl_transf_3_dom"/>
</dbReference>
<accession>A0A377PMH2</accession>
<evidence type="ECO:0000313" key="3">
    <source>
        <dbReference type="EMBL" id="STQ81282.1"/>
    </source>
</evidence>
<feature type="transmembrane region" description="Helical" evidence="1">
    <location>
        <begin position="98"/>
        <end position="116"/>
    </location>
</feature>
<feature type="transmembrane region" description="Helical" evidence="1">
    <location>
        <begin position="305"/>
        <end position="328"/>
    </location>
</feature>
<feature type="transmembrane region" description="Helical" evidence="1">
    <location>
        <begin position="52"/>
        <end position="77"/>
    </location>
</feature>
<feature type="transmembrane region" description="Helical" evidence="1">
    <location>
        <begin position="266"/>
        <end position="284"/>
    </location>
</feature>
<organism evidence="3 4">
    <name type="scientific">Hafnia alvei</name>
    <dbReference type="NCBI Taxonomy" id="569"/>
    <lineage>
        <taxon>Bacteria</taxon>
        <taxon>Pseudomonadati</taxon>
        <taxon>Pseudomonadota</taxon>
        <taxon>Gammaproteobacteria</taxon>
        <taxon>Enterobacterales</taxon>
        <taxon>Hafniaceae</taxon>
        <taxon>Hafnia</taxon>
    </lineage>
</organism>
<sequence length="381" mass="43490">MNKLKSVEGIRGLACLMVLLSHLMLMTFPYLQSGIDKDASFHVEKLLYNLPIGFIYSGSAAVYIFFTLSGFILTYAITKNDNIQESALKMLSSRYFRLMIPSGISILICYLMANYYDHSSFYLPWIEGTFWNKGKSFIDAIFNAVFGTMLFGDKSYNVVTWTMQVEFYGSLLIFTTIPLINTLKRKSLILAITSLIFVIYSPASIGTSYACFFVGSIIFYAQKIQSKIIPFVLIISGLYLAGFRFGSESYVFIERLKLLEIPYLKIYPYFMSNMLAGALIVYSLTKSDVFKIITDNKFSVWLGKVSFSAYLIQIPIFYSISQSIYYILLENDVNLLAVKFITIITSLFVVYSVSEIFYRLIDMSSVKASRRIGNILLNYIR</sequence>
<dbReference type="PANTHER" id="PTHR23028">
    <property type="entry name" value="ACETYLTRANSFERASE"/>
    <property type="match status" value="1"/>
</dbReference>
<keyword evidence="1" id="KW-1133">Transmembrane helix</keyword>
<keyword evidence="3" id="KW-0012">Acyltransferase</keyword>
<dbReference type="InterPro" id="IPR050879">
    <property type="entry name" value="Acyltransferase_3"/>
</dbReference>
<reference evidence="3 4" key="1">
    <citation type="submission" date="2018-06" db="EMBL/GenBank/DDBJ databases">
        <authorList>
            <consortium name="Pathogen Informatics"/>
            <person name="Doyle S."/>
        </authorList>
    </citation>
    <scope>NUCLEOTIDE SEQUENCE [LARGE SCALE GENOMIC DNA]</scope>
    <source>
        <strain evidence="3 4">NCTC8105</strain>
    </source>
</reference>
<dbReference type="Proteomes" id="UP000254821">
    <property type="component" value="Unassembled WGS sequence"/>
</dbReference>
<dbReference type="PANTHER" id="PTHR23028:SF134">
    <property type="entry name" value="PUTATIVE (AFU_ORTHOLOGUE AFUA_4G08520)-RELATED"/>
    <property type="match status" value="1"/>
</dbReference>
<feature type="transmembrane region" description="Helical" evidence="1">
    <location>
        <begin position="228"/>
        <end position="246"/>
    </location>
</feature>
<evidence type="ECO:0000259" key="2">
    <source>
        <dbReference type="Pfam" id="PF01757"/>
    </source>
</evidence>
<feature type="transmembrane region" description="Helical" evidence="1">
    <location>
        <begin position="12"/>
        <end position="32"/>
    </location>
</feature>